<dbReference type="Proteomes" id="UP000799755">
    <property type="component" value="Unassembled WGS sequence"/>
</dbReference>
<evidence type="ECO:0000313" key="2">
    <source>
        <dbReference type="Proteomes" id="UP000799755"/>
    </source>
</evidence>
<protein>
    <submittedName>
        <fullName evidence="1">Uncharacterized protein</fullName>
    </submittedName>
</protein>
<proteinExistence type="predicted"/>
<reference evidence="1" key="1">
    <citation type="journal article" date="2020" name="Stud. Mycol.">
        <title>101 Dothideomycetes genomes: a test case for predicting lifestyles and emergence of pathogens.</title>
        <authorList>
            <person name="Haridas S."/>
            <person name="Albert R."/>
            <person name="Binder M."/>
            <person name="Bloem J."/>
            <person name="Labutti K."/>
            <person name="Salamov A."/>
            <person name="Andreopoulos B."/>
            <person name="Baker S."/>
            <person name="Barry K."/>
            <person name="Bills G."/>
            <person name="Bluhm B."/>
            <person name="Cannon C."/>
            <person name="Castanera R."/>
            <person name="Culley D."/>
            <person name="Daum C."/>
            <person name="Ezra D."/>
            <person name="Gonzalez J."/>
            <person name="Henrissat B."/>
            <person name="Kuo A."/>
            <person name="Liang C."/>
            <person name="Lipzen A."/>
            <person name="Lutzoni F."/>
            <person name="Magnuson J."/>
            <person name="Mondo S."/>
            <person name="Nolan M."/>
            <person name="Ohm R."/>
            <person name="Pangilinan J."/>
            <person name="Park H.-J."/>
            <person name="Ramirez L."/>
            <person name="Alfaro M."/>
            <person name="Sun H."/>
            <person name="Tritt A."/>
            <person name="Yoshinaga Y."/>
            <person name="Zwiers L.-H."/>
            <person name="Turgeon B."/>
            <person name="Goodwin S."/>
            <person name="Spatafora J."/>
            <person name="Crous P."/>
            <person name="Grigoriev I."/>
        </authorList>
    </citation>
    <scope>NUCLEOTIDE SEQUENCE</scope>
    <source>
        <strain evidence="1">ATCC 200398</strain>
    </source>
</reference>
<organism evidence="1 2">
    <name type="scientific">Lindgomyces ingoldianus</name>
    <dbReference type="NCBI Taxonomy" id="673940"/>
    <lineage>
        <taxon>Eukaryota</taxon>
        <taxon>Fungi</taxon>
        <taxon>Dikarya</taxon>
        <taxon>Ascomycota</taxon>
        <taxon>Pezizomycotina</taxon>
        <taxon>Dothideomycetes</taxon>
        <taxon>Pleosporomycetidae</taxon>
        <taxon>Pleosporales</taxon>
        <taxon>Lindgomycetaceae</taxon>
        <taxon>Lindgomyces</taxon>
    </lineage>
</organism>
<name>A0ACB6QFI7_9PLEO</name>
<accession>A0ACB6QFI7</accession>
<dbReference type="EMBL" id="MU003528">
    <property type="protein sequence ID" value="KAF2465754.1"/>
    <property type="molecule type" value="Genomic_DNA"/>
</dbReference>
<keyword evidence="2" id="KW-1185">Reference proteome</keyword>
<sequence>MFFLKILGAFNLRLVFDHQLICQQIPMSLVLMFTFPRRLGIVQDWGLLTQKVRTVQGAPTRNRVDGDIVELVALLVGIPAALAGVIIVSESIRRWYQTRNVRTNRSAYNPRPRNDGLDHFSGAMGKRDRANNTTQRNSTTALDIPGEPTLRESAPPLRIDDSVSESIRSPSRTFYPSWRGSRSYARPNLVGSTPTIAEATIERHDHSQELNDMVDHVQQERSTWLEELERETTPLADW</sequence>
<gene>
    <name evidence="1" type="ORF">BDR25DRAFT_378424</name>
</gene>
<evidence type="ECO:0000313" key="1">
    <source>
        <dbReference type="EMBL" id="KAF2465754.1"/>
    </source>
</evidence>
<comment type="caution">
    <text evidence="1">The sequence shown here is derived from an EMBL/GenBank/DDBJ whole genome shotgun (WGS) entry which is preliminary data.</text>
</comment>